<dbReference type="EMBL" id="AFYH01220387">
    <property type="status" value="NOT_ANNOTATED_CDS"/>
    <property type="molecule type" value="Genomic_DNA"/>
</dbReference>
<dbReference type="PROSITE" id="PS50835">
    <property type="entry name" value="IG_LIKE"/>
    <property type="match status" value="1"/>
</dbReference>
<evidence type="ECO:0000259" key="18">
    <source>
        <dbReference type="PROSITE" id="PS50261"/>
    </source>
</evidence>
<dbReference type="Pfam" id="PF13855">
    <property type="entry name" value="LRR_8"/>
    <property type="match status" value="1"/>
</dbReference>
<feature type="transmembrane region" description="Helical" evidence="15">
    <location>
        <begin position="629"/>
        <end position="650"/>
    </location>
</feature>
<dbReference type="SUPFAM" id="SSF52058">
    <property type="entry name" value="L domain-like"/>
    <property type="match status" value="1"/>
</dbReference>
<dbReference type="EMBL" id="AFYH01220390">
    <property type="status" value="NOT_ANNOTATED_CDS"/>
    <property type="molecule type" value="Genomic_DNA"/>
</dbReference>
<dbReference type="HOGENOM" id="CLU_005242_1_0_1"/>
<dbReference type="Pfam" id="PF00002">
    <property type="entry name" value="7tm_2"/>
    <property type="match status" value="1"/>
</dbReference>
<dbReference type="PROSITE" id="PS50227">
    <property type="entry name" value="G_PROTEIN_RECEP_F2_3"/>
    <property type="match status" value="1"/>
</dbReference>
<dbReference type="Pfam" id="PF26588">
    <property type="entry name" value="GAIN_ADGRA3"/>
    <property type="match status" value="1"/>
</dbReference>
<feature type="region of interest" description="Disordered" evidence="14">
    <location>
        <begin position="951"/>
        <end position="981"/>
    </location>
</feature>
<evidence type="ECO:0000256" key="3">
    <source>
        <dbReference type="ARBA" id="ARBA00022614"/>
    </source>
</evidence>
<keyword evidence="6" id="KW-0677">Repeat</keyword>
<dbReference type="InterPro" id="IPR036445">
    <property type="entry name" value="GPCR_2_extracell_dom_sf"/>
</dbReference>
<feature type="transmembrane region" description="Helical" evidence="15">
    <location>
        <begin position="662"/>
        <end position="686"/>
    </location>
</feature>
<dbReference type="GO" id="GO:0007166">
    <property type="term" value="P:cell surface receptor signaling pathway"/>
    <property type="evidence" value="ECO:0007669"/>
    <property type="project" value="InterPro"/>
</dbReference>
<feature type="transmembrane region" description="Helical" evidence="15">
    <location>
        <begin position="744"/>
        <end position="764"/>
    </location>
</feature>
<dbReference type="STRING" id="7897.ENSLACP00000005743"/>
<evidence type="ECO:0000256" key="5">
    <source>
        <dbReference type="ARBA" id="ARBA00022729"/>
    </source>
</evidence>
<feature type="domain" description="Ig-like" evidence="19">
    <location>
        <begin position="111"/>
        <end position="209"/>
    </location>
</feature>
<dbReference type="eggNOG" id="KOG0619">
    <property type="taxonomic scope" value="Eukaryota"/>
</dbReference>
<keyword evidence="7 15" id="KW-1133">Transmembrane helix</keyword>
<dbReference type="FunFam" id="2.60.220.50:FF:000011">
    <property type="entry name" value="adhesion G protein-coupled receptor A3"/>
    <property type="match status" value="1"/>
</dbReference>
<dbReference type="InterPro" id="IPR001611">
    <property type="entry name" value="Leu-rich_rpt"/>
</dbReference>
<accession>H3A7X2</accession>
<evidence type="ECO:0000256" key="1">
    <source>
        <dbReference type="ARBA" id="ARBA00004141"/>
    </source>
</evidence>
<evidence type="ECO:0000256" key="12">
    <source>
        <dbReference type="ARBA" id="ARBA00023224"/>
    </source>
</evidence>
<feature type="region of interest" description="Disordered" evidence="14">
    <location>
        <begin position="1070"/>
        <end position="1136"/>
    </location>
</feature>
<dbReference type="EMBL" id="AFYH01220386">
    <property type="status" value="NOT_ANNOTATED_CDS"/>
    <property type="molecule type" value="Genomic_DNA"/>
</dbReference>
<dbReference type="InterPro" id="IPR032675">
    <property type="entry name" value="LRR_dom_sf"/>
</dbReference>
<keyword evidence="13" id="KW-0393">Immunoglobulin domain</keyword>
<dbReference type="Ensembl" id="ENSLACT00000005793.1">
    <property type="protein sequence ID" value="ENSLACP00000005743.1"/>
    <property type="gene ID" value="ENSLACG00000005099.1"/>
</dbReference>
<dbReference type="InterPro" id="IPR046338">
    <property type="entry name" value="GAIN_dom_sf"/>
</dbReference>
<dbReference type="InterPro" id="IPR051963">
    <property type="entry name" value="Adhesion_GPCR_A"/>
</dbReference>
<dbReference type="GO" id="GO:0004930">
    <property type="term" value="F:G protein-coupled receptor activity"/>
    <property type="evidence" value="ECO:0007669"/>
    <property type="project" value="UniProtKB-KW"/>
</dbReference>
<dbReference type="EMBL" id="AFYH01220391">
    <property type="status" value="NOT_ANNOTATED_CDS"/>
    <property type="molecule type" value="Genomic_DNA"/>
</dbReference>
<evidence type="ECO:0000256" key="7">
    <source>
        <dbReference type="ARBA" id="ARBA00022989"/>
    </source>
</evidence>
<feature type="region of interest" description="Disordered" evidence="14">
    <location>
        <begin position="818"/>
        <end position="843"/>
    </location>
</feature>
<name>H3A7X2_LATCH</name>
<dbReference type="Gene3D" id="1.20.1070.10">
    <property type="entry name" value="Rhodopsin 7-helix transmembrane proteins"/>
    <property type="match status" value="1"/>
</dbReference>
<dbReference type="InterPro" id="IPR036179">
    <property type="entry name" value="Ig-like_dom_sf"/>
</dbReference>
<dbReference type="Pfam" id="PF01825">
    <property type="entry name" value="GPS"/>
    <property type="match status" value="1"/>
</dbReference>
<keyword evidence="9 15" id="KW-0472">Membrane</keyword>
<keyword evidence="11" id="KW-0675">Receptor</keyword>
<dbReference type="SUPFAM" id="SSF48726">
    <property type="entry name" value="Immunoglobulin"/>
    <property type="match status" value="1"/>
</dbReference>
<feature type="transmembrane region" description="Helical" evidence="15">
    <location>
        <begin position="698"/>
        <end position="718"/>
    </location>
</feature>
<evidence type="ECO:0000313" key="21">
    <source>
        <dbReference type="Proteomes" id="UP000008672"/>
    </source>
</evidence>
<dbReference type="InterPro" id="IPR007110">
    <property type="entry name" value="Ig-like_dom"/>
</dbReference>
<feature type="transmembrane region" description="Helical" evidence="15">
    <location>
        <begin position="897"/>
        <end position="916"/>
    </location>
</feature>
<evidence type="ECO:0000256" key="4">
    <source>
        <dbReference type="ARBA" id="ARBA00022692"/>
    </source>
</evidence>
<organism evidence="20 21">
    <name type="scientific">Latimeria chalumnae</name>
    <name type="common">Coelacanth</name>
    <dbReference type="NCBI Taxonomy" id="7897"/>
    <lineage>
        <taxon>Eukaryota</taxon>
        <taxon>Metazoa</taxon>
        <taxon>Chordata</taxon>
        <taxon>Craniata</taxon>
        <taxon>Vertebrata</taxon>
        <taxon>Euteleostomi</taxon>
        <taxon>Coelacanthiformes</taxon>
        <taxon>Coelacanthidae</taxon>
        <taxon>Latimeria</taxon>
    </lineage>
</organism>
<keyword evidence="10" id="KW-1015">Disulfide bond</keyword>
<evidence type="ECO:0000313" key="20">
    <source>
        <dbReference type="Ensembl" id="ENSLACP00000005743.1"/>
    </source>
</evidence>
<dbReference type="InterPro" id="IPR003599">
    <property type="entry name" value="Ig_sub"/>
</dbReference>
<comment type="similarity">
    <text evidence="2">Belongs to the G-protein coupled receptor 2 family. Adhesion G-protein coupled receptor (ADGR) subfamily.</text>
</comment>
<keyword evidence="3" id="KW-0433">Leucine-rich repeat</keyword>
<evidence type="ECO:0000256" key="9">
    <source>
        <dbReference type="ARBA" id="ARBA00023136"/>
    </source>
</evidence>
<feature type="domain" description="G-protein coupled receptors family 2 profile 1" evidence="17">
    <location>
        <begin position="192"/>
        <end position="285"/>
    </location>
</feature>
<feature type="compositionally biased region" description="Polar residues" evidence="14">
    <location>
        <begin position="1104"/>
        <end position="1119"/>
    </location>
</feature>
<protein>
    <submittedName>
        <fullName evidence="20">Adhesion G protein-coupled receptor A3</fullName>
    </submittedName>
</protein>
<dbReference type="InterPro" id="IPR057244">
    <property type="entry name" value="GAIN_B"/>
</dbReference>
<dbReference type="InterPro" id="IPR000832">
    <property type="entry name" value="GPCR_2_secretin-like"/>
</dbReference>
<dbReference type="SMART" id="SM00303">
    <property type="entry name" value="GPS"/>
    <property type="match status" value="1"/>
</dbReference>
<dbReference type="InterPro" id="IPR001879">
    <property type="entry name" value="GPCR_2_extracellular_dom"/>
</dbReference>
<dbReference type="CDD" id="cd15999">
    <property type="entry name" value="7tmB2_GPR125"/>
    <property type="match status" value="1"/>
</dbReference>
<dbReference type="PROSITE" id="PS50261">
    <property type="entry name" value="G_PROTEIN_RECEP_F2_4"/>
    <property type="match status" value="1"/>
</dbReference>
<dbReference type="InterPro" id="IPR000203">
    <property type="entry name" value="GPS"/>
</dbReference>
<dbReference type="InterPro" id="IPR013783">
    <property type="entry name" value="Ig-like_fold"/>
</dbReference>
<dbReference type="EMBL" id="AFYH01220388">
    <property type="status" value="NOT_ANNOTATED_CDS"/>
    <property type="molecule type" value="Genomic_DNA"/>
</dbReference>
<dbReference type="InterPro" id="IPR000483">
    <property type="entry name" value="Cys-rich_flank_reg_C"/>
</dbReference>
<evidence type="ECO:0000259" key="16">
    <source>
        <dbReference type="PROSITE" id="PS50221"/>
    </source>
</evidence>
<dbReference type="Proteomes" id="UP000008672">
    <property type="component" value="Unassembled WGS sequence"/>
</dbReference>
<keyword evidence="5" id="KW-0732">Signal</keyword>
<feature type="domain" description="GAIN-B" evidence="16">
    <location>
        <begin position="451"/>
        <end position="617"/>
    </location>
</feature>
<feature type="domain" description="G-protein coupled receptors family 2 profile 2" evidence="18">
    <location>
        <begin position="626"/>
        <end position="809"/>
    </location>
</feature>
<keyword evidence="21" id="KW-1185">Reference proteome</keyword>
<proteinExistence type="inferred from homology"/>
<evidence type="ECO:0000256" key="14">
    <source>
        <dbReference type="SAM" id="MobiDB-lite"/>
    </source>
</evidence>
<dbReference type="GO" id="GO:0009897">
    <property type="term" value="C:external side of plasma membrane"/>
    <property type="evidence" value="ECO:0007669"/>
    <property type="project" value="TreeGrafter"/>
</dbReference>
<evidence type="ECO:0000259" key="19">
    <source>
        <dbReference type="PROSITE" id="PS50835"/>
    </source>
</evidence>
<dbReference type="Bgee" id="ENSLACG00000005099">
    <property type="expression patterns" value="Expressed in chordate pharynx and 4 other cell types or tissues"/>
</dbReference>
<dbReference type="FunCoup" id="H3A7X2">
    <property type="interactions" value="725"/>
</dbReference>
<keyword evidence="8" id="KW-0297">G-protein coupled receptor</keyword>
<sequence>DLSNNRIGCLNEDIFNGLPSLIRLNLSGNVFSSLSQGTFDNKLHLPSLTLSEFQTAYLICDCNILWLLQWVKERNITVRETRCIYPKYLQGQLVSDVRQELLTCDAPLELPSFQMTPSHRQVVFEGDSLPFQCMASYIDQDMQVLWYQDGKMVETNESQGIFVEKNMVHNCSLIASALTISNIQAGSTGNWECRIRTRRGNISSTVHFTLYNSYCWGKKPPNILVNSFRWPRTLAGITAYLLCTRYSAGSGIYPGGSQDDERAWRKCDRGGFWARDDYSRCQYANDVTRVLYTFNQMPLNLTNAVATAQQLLAYTGEAANFSDKMDVIFVAEMIEKFGGFAVTYKEKNLLGDVMVDIASNIMLVDERVLWMAQREAKACTRIIQCLQQIASYRLATGAHVYSTYSPNIAVEAYVIKTNSFTGMTCTVLQKVTSGDRMGLPDYGRRDPEGTLDRQLSFKCNVTNTISSLALKNTIVEASIHLPPSLFSHRTSPTPTDENIYKLQLIAFRNGKLFPSTGNSTGLADDGKRRTVATPVIFTKETDGLDVSTLHTPVNVTLRRFAHGTDAVAAHWDFSLLNGQGGWKSDGCQIVTSDENVTIIQCHSLSNYAVLMDLTVPEFFSQTAALLHPVVYAAAVVLLLCLSVIIVSYLYHHSLIRISRKSWHMLVNLCFHIFLTCVVFIGGITQIKNASVCQAVGIILHYSTLATLLWVGVTARNIYKQVTRKSTRCQEPDEPPPPPRPMLRFYLIGGGIPTIVCGITAAANIKNYGSRLRAPYCWMAWEPSMGAFYGPAGFIIFINCMFFLSIFIQLQRHPERKYELKEPTEEQQRLAASEHGELNHHDSTSISQANCSVVSTSVLENEHTFQAQLLGASLALFMYVALWIFGALAVCLYYPMDLVFSCLFGATCISFGAFLILHHCVNREDVRRNWIATCCPGRSAYSMQVNLQAADSSRTNGDVPKCTNSSAESSCTNKSASSVKNSSQGCKLTNLQAAAAQGHANPVPINTAPQLDNSLTEHSVDNEIKMHVAPLEVQFRSNGHPGRHHRNRTRAHRASRLTVLREYAYDVPTSVEGSEHNGLAKSRHGSHEGHSRSRRAYLAYRERQYNQCQQDSSDTSNTLPRYSRNLDKAGVPGDEDSLRQPIVVELESEQKSYGLNLASQNGLLKGSGPDVPLLSADSTGNIKTGLWKHETTV</sequence>
<dbReference type="InterPro" id="IPR017981">
    <property type="entry name" value="GPCR_2-like_7TM"/>
</dbReference>
<evidence type="ECO:0000256" key="6">
    <source>
        <dbReference type="ARBA" id="ARBA00022737"/>
    </source>
</evidence>
<feature type="transmembrane region" description="Helical" evidence="15">
    <location>
        <begin position="784"/>
        <end position="807"/>
    </location>
</feature>
<dbReference type="InterPro" id="IPR058808">
    <property type="entry name" value="GAIN_ADGRA2/3"/>
</dbReference>
<dbReference type="GeneTree" id="ENSGT00940000157235"/>
<dbReference type="SUPFAM" id="SSF111418">
    <property type="entry name" value="Hormone receptor domain"/>
    <property type="match status" value="1"/>
</dbReference>
<evidence type="ECO:0000256" key="10">
    <source>
        <dbReference type="ARBA" id="ARBA00023157"/>
    </source>
</evidence>
<evidence type="ECO:0000256" key="15">
    <source>
        <dbReference type="SAM" id="Phobius"/>
    </source>
</evidence>
<reference evidence="20" key="3">
    <citation type="submission" date="2025-09" db="UniProtKB">
        <authorList>
            <consortium name="Ensembl"/>
        </authorList>
    </citation>
    <scope>IDENTIFICATION</scope>
</reference>
<gene>
    <name evidence="20" type="primary">ADGRA3</name>
</gene>
<evidence type="ECO:0000256" key="13">
    <source>
        <dbReference type="ARBA" id="ARBA00023319"/>
    </source>
</evidence>
<dbReference type="PROSITE" id="PS50221">
    <property type="entry name" value="GAIN_B"/>
    <property type="match status" value="1"/>
</dbReference>
<dbReference type="Gene3D" id="2.60.220.50">
    <property type="match status" value="1"/>
</dbReference>
<evidence type="ECO:0000256" key="8">
    <source>
        <dbReference type="ARBA" id="ARBA00023040"/>
    </source>
</evidence>
<dbReference type="Gene3D" id="3.80.10.10">
    <property type="entry name" value="Ribonuclease Inhibitor"/>
    <property type="match status" value="1"/>
</dbReference>
<dbReference type="Gene3D" id="4.10.1240.10">
    <property type="entry name" value="GPCR, family 2, extracellular hormone receptor domain"/>
    <property type="match status" value="1"/>
</dbReference>
<evidence type="ECO:0000259" key="17">
    <source>
        <dbReference type="PROSITE" id="PS50227"/>
    </source>
</evidence>
<dbReference type="eggNOG" id="KOG4237">
    <property type="taxonomic scope" value="Eukaryota"/>
</dbReference>
<feature type="compositionally biased region" description="Basic and acidic residues" evidence="14">
    <location>
        <begin position="818"/>
        <end position="842"/>
    </location>
</feature>
<keyword evidence="4 15" id="KW-0812">Transmembrane</keyword>
<dbReference type="Pfam" id="PF13927">
    <property type="entry name" value="Ig_3"/>
    <property type="match status" value="1"/>
</dbReference>
<evidence type="ECO:0000256" key="2">
    <source>
        <dbReference type="ARBA" id="ARBA00007343"/>
    </source>
</evidence>
<dbReference type="AlphaFoldDB" id="H3A7X2"/>
<evidence type="ECO:0000256" key="11">
    <source>
        <dbReference type="ARBA" id="ARBA00023170"/>
    </source>
</evidence>
<reference evidence="20" key="2">
    <citation type="submission" date="2025-08" db="UniProtKB">
        <authorList>
            <consortium name="Ensembl"/>
        </authorList>
    </citation>
    <scope>IDENTIFICATION</scope>
</reference>
<dbReference type="InParanoid" id="H3A7X2"/>
<dbReference type="EMBL" id="AFYH01220389">
    <property type="status" value="NOT_ANNOTATED_CDS"/>
    <property type="molecule type" value="Genomic_DNA"/>
</dbReference>
<feature type="transmembrane region" description="Helical" evidence="15">
    <location>
        <begin position="868"/>
        <end position="891"/>
    </location>
</feature>
<dbReference type="PANTHER" id="PTHR45930">
    <property type="entry name" value="G-PROTEIN COUPLED RECEPTOR 124-LIKE PROTEIN"/>
    <property type="match status" value="1"/>
</dbReference>
<dbReference type="PANTHER" id="PTHR45930:SF2">
    <property type="entry name" value="ADHESION G PROTEIN-COUPLED RECEPTOR A3"/>
    <property type="match status" value="1"/>
</dbReference>
<dbReference type="EMBL" id="AFYH01220392">
    <property type="status" value="NOT_ANNOTATED_CDS"/>
    <property type="molecule type" value="Genomic_DNA"/>
</dbReference>
<dbReference type="SMART" id="SM00409">
    <property type="entry name" value="IG"/>
    <property type="match status" value="1"/>
</dbReference>
<dbReference type="Gene3D" id="2.60.40.10">
    <property type="entry name" value="Immunoglobulins"/>
    <property type="match status" value="1"/>
</dbReference>
<reference evidence="21" key="1">
    <citation type="submission" date="2011-08" db="EMBL/GenBank/DDBJ databases">
        <title>The draft genome of Latimeria chalumnae.</title>
        <authorList>
            <person name="Di Palma F."/>
            <person name="Alfoldi J."/>
            <person name="Johnson J."/>
            <person name="Berlin A."/>
            <person name="Gnerre S."/>
            <person name="Jaffe D."/>
            <person name="MacCallum I."/>
            <person name="Young S."/>
            <person name="Walker B.J."/>
            <person name="Lander E."/>
            <person name="Lindblad-Toh K."/>
        </authorList>
    </citation>
    <scope>NUCLEOTIDE SEQUENCE [LARGE SCALE GENOMIC DNA]</scope>
    <source>
        <strain evidence="21">Wild caught</strain>
    </source>
</reference>
<dbReference type="SMART" id="SM00082">
    <property type="entry name" value="LRRCT"/>
    <property type="match status" value="1"/>
</dbReference>
<keyword evidence="12" id="KW-0807">Transducer</keyword>
<dbReference type="OMA" id="CQQHYQH"/>
<dbReference type="EMBL" id="AFYH01220393">
    <property type="status" value="NOT_ANNOTATED_CDS"/>
    <property type="molecule type" value="Genomic_DNA"/>
</dbReference>
<comment type="subcellular location">
    <subcellularLocation>
        <location evidence="1">Membrane</location>
        <topology evidence="1">Multi-pass membrane protein</topology>
    </subcellularLocation>
</comment>